<name>A0A7S4R5L8_9DINO</name>
<protein>
    <recommendedName>
        <fullName evidence="3">Phospholipase/carboxylesterase/thioesterase domain-containing protein</fullName>
    </recommendedName>
</protein>
<evidence type="ECO:0000256" key="2">
    <source>
        <dbReference type="ARBA" id="ARBA00022801"/>
    </source>
</evidence>
<dbReference type="InterPro" id="IPR050565">
    <property type="entry name" value="LYPA1-2/EST-like"/>
</dbReference>
<dbReference type="GO" id="GO:0005737">
    <property type="term" value="C:cytoplasm"/>
    <property type="evidence" value="ECO:0007669"/>
    <property type="project" value="TreeGrafter"/>
</dbReference>
<dbReference type="Pfam" id="PF02230">
    <property type="entry name" value="Abhydrolase_2"/>
    <property type="match status" value="1"/>
</dbReference>
<organism evidence="4">
    <name type="scientific">Alexandrium monilatum</name>
    <dbReference type="NCBI Taxonomy" id="311494"/>
    <lineage>
        <taxon>Eukaryota</taxon>
        <taxon>Sar</taxon>
        <taxon>Alveolata</taxon>
        <taxon>Dinophyceae</taxon>
        <taxon>Gonyaulacales</taxon>
        <taxon>Pyrocystaceae</taxon>
        <taxon>Alexandrium</taxon>
    </lineage>
</organism>
<dbReference type="EMBL" id="HBNR01042437">
    <property type="protein sequence ID" value="CAE4602046.1"/>
    <property type="molecule type" value="Transcribed_RNA"/>
</dbReference>
<comment type="similarity">
    <text evidence="1">Belongs to the AB hydrolase superfamily. AB hydrolase 2 family.</text>
</comment>
<dbReference type="Gene3D" id="3.40.50.1820">
    <property type="entry name" value="alpha/beta hydrolase"/>
    <property type="match status" value="1"/>
</dbReference>
<evidence type="ECO:0000256" key="1">
    <source>
        <dbReference type="ARBA" id="ARBA00006499"/>
    </source>
</evidence>
<dbReference type="InterPro" id="IPR029058">
    <property type="entry name" value="AB_hydrolase_fold"/>
</dbReference>
<feature type="domain" description="Phospholipase/carboxylesterase/thioesterase" evidence="3">
    <location>
        <begin position="30"/>
        <end position="243"/>
    </location>
</feature>
<dbReference type="InterPro" id="IPR003140">
    <property type="entry name" value="PLipase/COase/thioEstase"/>
</dbReference>
<accession>A0A7S4R5L8</accession>
<keyword evidence="2" id="KW-0378">Hydrolase</keyword>
<dbReference type="SUPFAM" id="SSF53474">
    <property type="entry name" value="alpha/beta-Hydrolases"/>
    <property type="match status" value="1"/>
</dbReference>
<dbReference type="GO" id="GO:0008474">
    <property type="term" value="F:palmitoyl-(protein) hydrolase activity"/>
    <property type="evidence" value="ECO:0007669"/>
    <property type="project" value="TreeGrafter"/>
</dbReference>
<gene>
    <name evidence="4" type="ORF">AMON00008_LOCUS29508</name>
</gene>
<dbReference type="PANTHER" id="PTHR10655:SF17">
    <property type="entry name" value="LYSOPHOSPHOLIPASE-LIKE PROTEIN 1"/>
    <property type="match status" value="1"/>
</dbReference>
<evidence type="ECO:0000313" key="4">
    <source>
        <dbReference type="EMBL" id="CAE4602046.1"/>
    </source>
</evidence>
<proteinExistence type="inferred from homology"/>
<dbReference type="PANTHER" id="PTHR10655">
    <property type="entry name" value="LYSOPHOSPHOLIPASE-RELATED"/>
    <property type="match status" value="1"/>
</dbReference>
<evidence type="ECO:0000259" key="3">
    <source>
        <dbReference type="Pfam" id="PF02230"/>
    </source>
</evidence>
<dbReference type="AlphaFoldDB" id="A0A7S4R5L8"/>
<dbReference type="GO" id="GO:0052689">
    <property type="term" value="F:carboxylic ester hydrolase activity"/>
    <property type="evidence" value="ECO:0007669"/>
    <property type="project" value="TreeGrafter"/>
</dbReference>
<reference evidence="4" key="1">
    <citation type="submission" date="2021-01" db="EMBL/GenBank/DDBJ databases">
        <authorList>
            <person name="Corre E."/>
            <person name="Pelletier E."/>
            <person name="Niang G."/>
            <person name="Scheremetjew M."/>
            <person name="Finn R."/>
            <person name="Kale V."/>
            <person name="Holt S."/>
            <person name="Cochrane G."/>
            <person name="Meng A."/>
            <person name="Brown T."/>
            <person name="Cohen L."/>
        </authorList>
    </citation>
    <scope>NUCLEOTIDE SEQUENCE</scope>
    <source>
        <strain evidence="4">CCMP3105</strain>
    </source>
</reference>
<sequence>MGAACLTAAPAAAAPARAVGRPGCLRAQVDDPARCALVWMHGLGDTEEKWAQTIRTQVLPLLEETAGPCKLVTPLAPRGPISAHEGRWTTRWFDMEKLPLAAGNNPPELGCSLEDAEVSVERIHGIIDELVRQGIPADKIAVGGFSQGGAIAMLAALQYPQRLACCINLSGLLLGSDRLHRLIHPANKELDTIWFHGEYDRVLLPSMQRVGCVALEQAGVPVTRKRFPCSHKAHPRAIQEAADILLVRFTAESAKAFVVMPEALPSLLTKKLEK</sequence>